<dbReference type="Pfam" id="PF00480">
    <property type="entry name" value="ROK"/>
    <property type="match status" value="1"/>
</dbReference>
<evidence type="ECO:0000256" key="1">
    <source>
        <dbReference type="ARBA" id="ARBA00006479"/>
    </source>
</evidence>
<gene>
    <name evidence="2" type="ORF">GCM10009789_42390</name>
</gene>
<dbReference type="PANTHER" id="PTHR18964:SF149">
    <property type="entry name" value="BIFUNCTIONAL UDP-N-ACETYLGLUCOSAMINE 2-EPIMERASE_N-ACETYLMANNOSAMINE KINASE"/>
    <property type="match status" value="1"/>
</dbReference>
<dbReference type="RefSeq" id="WP_344216454.1">
    <property type="nucleotide sequence ID" value="NZ_BAAAOS010000028.1"/>
</dbReference>
<name>A0ABP4PSL6_9ACTN</name>
<accession>A0ABP4PSL6</accession>
<evidence type="ECO:0000313" key="3">
    <source>
        <dbReference type="Proteomes" id="UP001500393"/>
    </source>
</evidence>
<proteinExistence type="inferred from homology"/>
<comment type="similarity">
    <text evidence="1">Belongs to the ROK (NagC/XylR) family.</text>
</comment>
<dbReference type="InterPro" id="IPR000600">
    <property type="entry name" value="ROK"/>
</dbReference>
<protein>
    <submittedName>
        <fullName evidence="2">ROK family transcriptional regulator</fullName>
    </submittedName>
</protein>
<evidence type="ECO:0000313" key="2">
    <source>
        <dbReference type="EMBL" id="GAA1584200.1"/>
    </source>
</evidence>
<dbReference type="Gene3D" id="1.10.10.10">
    <property type="entry name" value="Winged helix-like DNA-binding domain superfamily/Winged helix DNA-binding domain"/>
    <property type="match status" value="1"/>
</dbReference>
<dbReference type="SUPFAM" id="SSF53067">
    <property type="entry name" value="Actin-like ATPase domain"/>
    <property type="match status" value="1"/>
</dbReference>
<dbReference type="InterPro" id="IPR036390">
    <property type="entry name" value="WH_DNA-bd_sf"/>
</dbReference>
<dbReference type="Proteomes" id="UP001500393">
    <property type="component" value="Unassembled WGS sequence"/>
</dbReference>
<dbReference type="InterPro" id="IPR043129">
    <property type="entry name" value="ATPase_NBD"/>
</dbReference>
<organism evidence="2 3">
    <name type="scientific">Kribbella sancticallisti</name>
    <dbReference type="NCBI Taxonomy" id="460087"/>
    <lineage>
        <taxon>Bacteria</taxon>
        <taxon>Bacillati</taxon>
        <taxon>Actinomycetota</taxon>
        <taxon>Actinomycetes</taxon>
        <taxon>Propionibacteriales</taxon>
        <taxon>Kribbellaceae</taxon>
        <taxon>Kribbella</taxon>
    </lineage>
</organism>
<dbReference type="SUPFAM" id="SSF46785">
    <property type="entry name" value="Winged helix' DNA-binding domain"/>
    <property type="match status" value="1"/>
</dbReference>
<reference evidence="3" key="1">
    <citation type="journal article" date="2019" name="Int. J. Syst. Evol. Microbiol.">
        <title>The Global Catalogue of Microorganisms (GCM) 10K type strain sequencing project: providing services to taxonomists for standard genome sequencing and annotation.</title>
        <authorList>
            <consortium name="The Broad Institute Genomics Platform"/>
            <consortium name="The Broad Institute Genome Sequencing Center for Infectious Disease"/>
            <person name="Wu L."/>
            <person name="Ma J."/>
        </authorList>
    </citation>
    <scope>NUCLEOTIDE SEQUENCE [LARGE SCALE GENOMIC DNA]</scope>
    <source>
        <strain evidence="3">JCM 14969</strain>
    </source>
</reference>
<keyword evidence="3" id="KW-1185">Reference proteome</keyword>
<dbReference type="PANTHER" id="PTHR18964">
    <property type="entry name" value="ROK (REPRESSOR, ORF, KINASE) FAMILY"/>
    <property type="match status" value="1"/>
</dbReference>
<comment type="caution">
    <text evidence="2">The sequence shown here is derived from an EMBL/GenBank/DDBJ whole genome shotgun (WGS) entry which is preliminary data.</text>
</comment>
<dbReference type="InterPro" id="IPR036388">
    <property type="entry name" value="WH-like_DNA-bd_sf"/>
</dbReference>
<dbReference type="Gene3D" id="3.30.420.40">
    <property type="match status" value="2"/>
</dbReference>
<sequence length="402" mass="41466">MATTSAATPPLLRRVNAGKLLGVLSTAGVMTGTGLIEATGLTRATVHAVCNDLIAMGWVLEHDPGHDAPGTPVGRPSRRFEFNSQAGYVLGIDVGAAKTTVLLSDLRGETVAKSGRSFQSVKTPAEQTEVVNQAVLEALASAGVTDAEVLSAGVGVAAPVDREGNILVDDEFWRRFDAGLTSKLSELHGWPVLLENDANLAALGERWRGEAQEVDDLVVLLAGERFGSGLMDSGRLLHGSRGGAGEMVYLKLVDGVGDTAGIARTAREQGAKAVADPSVRTSLRSLAAAAPVTAEMVFAAAADGDKVALGILQHVAARTARVVATLGILFNPELVVIGGAVAAAAKSLLPAIDDQLATFTSTPPRLAVSSLGDTIVSIGAVRHALNYVEQHALDLQLATRSG</sequence>
<dbReference type="EMBL" id="BAAAOS010000028">
    <property type="protein sequence ID" value="GAA1584200.1"/>
    <property type="molecule type" value="Genomic_DNA"/>
</dbReference>